<evidence type="ECO:0000259" key="3">
    <source>
        <dbReference type="PROSITE" id="PS50977"/>
    </source>
</evidence>
<evidence type="ECO:0000313" key="4">
    <source>
        <dbReference type="EMBL" id="KRL33625.1"/>
    </source>
</evidence>
<evidence type="ECO:0000313" key="5">
    <source>
        <dbReference type="Proteomes" id="UP000051155"/>
    </source>
</evidence>
<dbReference type="InterPro" id="IPR009057">
    <property type="entry name" value="Homeodomain-like_sf"/>
</dbReference>
<proteinExistence type="predicted"/>
<keyword evidence="1 2" id="KW-0238">DNA-binding</keyword>
<accession>A0A0R1PN27</accession>
<dbReference type="Pfam" id="PF00440">
    <property type="entry name" value="TetR_N"/>
    <property type="match status" value="1"/>
</dbReference>
<dbReference type="PATRIC" id="fig|1423812.3.peg.1952"/>
<dbReference type="InterPro" id="IPR050624">
    <property type="entry name" value="HTH-type_Tx_Regulator"/>
</dbReference>
<dbReference type="EMBL" id="AZEG01000046">
    <property type="protein sequence ID" value="KRL33625.1"/>
    <property type="molecule type" value="Genomic_DNA"/>
</dbReference>
<dbReference type="GO" id="GO:0003677">
    <property type="term" value="F:DNA binding"/>
    <property type="evidence" value="ECO:0007669"/>
    <property type="project" value="UniProtKB-UniRule"/>
</dbReference>
<comment type="caution">
    <text evidence="4">The sequence shown here is derived from an EMBL/GenBank/DDBJ whole genome shotgun (WGS) entry which is preliminary data.</text>
</comment>
<feature type="DNA-binding region" description="H-T-H motif" evidence="2">
    <location>
        <begin position="31"/>
        <end position="50"/>
    </location>
</feature>
<dbReference type="PROSITE" id="PS50977">
    <property type="entry name" value="HTH_TETR_2"/>
    <property type="match status" value="1"/>
</dbReference>
<dbReference type="Proteomes" id="UP000051155">
    <property type="component" value="Unassembled WGS sequence"/>
</dbReference>
<dbReference type="STRING" id="1423812.FD20_GL001835"/>
<dbReference type="PRINTS" id="PR00455">
    <property type="entry name" value="HTHTETR"/>
</dbReference>
<evidence type="ECO:0000256" key="1">
    <source>
        <dbReference type="ARBA" id="ARBA00023125"/>
    </source>
</evidence>
<sequence length="199" mass="22798">MEDTMGKESTRIKLIRAFAQLLVENGYQAATTSKTAKLAGANEGSIFRIFKNKRGLLQALIDQCMQDINSLQYKDIEKMTIEECLQKTAQKYQAFMIKHQALVVVGVKESLELREVGEAIEEVSTHFKKVIEKILLEKAESGCLSKKINPKIQANNFVWLNFGYFITNKRFKYTKAKTVEDQEDKVLKEHVLEYLKGII</sequence>
<organism evidence="4 5">
    <name type="scientific">Liquorilactobacillus uvarum DSM 19971</name>
    <dbReference type="NCBI Taxonomy" id="1423812"/>
    <lineage>
        <taxon>Bacteria</taxon>
        <taxon>Bacillati</taxon>
        <taxon>Bacillota</taxon>
        <taxon>Bacilli</taxon>
        <taxon>Lactobacillales</taxon>
        <taxon>Lactobacillaceae</taxon>
        <taxon>Liquorilactobacillus</taxon>
    </lineage>
</organism>
<reference evidence="4 5" key="1">
    <citation type="journal article" date="2015" name="Genome Announc.">
        <title>Expanding the biotechnology potential of lactobacilli through comparative genomics of 213 strains and associated genera.</title>
        <authorList>
            <person name="Sun Z."/>
            <person name="Harris H.M."/>
            <person name="McCann A."/>
            <person name="Guo C."/>
            <person name="Argimon S."/>
            <person name="Zhang W."/>
            <person name="Yang X."/>
            <person name="Jeffery I.B."/>
            <person name="Cooney J.C."/>
            <person name="Kagawa T.F."/>
            <person name="Liu W."/>
            <person name="Song Y."/>
            <person name="Salvetti E."/>
            <person name="Wrobel A."/>
            <person name="Rasinkangas P."/>
            <person name="Parkhill J."/>
            <person name="Rea M.C."/>
            <person name="O'Sullivan O."/>
            <person name="Ritari J."/>
            <person name="Douillard F.P."/>
            <person name="Paul Ross R."/>
            <person name="Yang R."/>
            <person name="Briner A.E."/>
            <person name="Felis G.E."/>
            <person name="de Vos W.M."/>
            <person name="Barrangou R."/>
            <person name="Klaenhammer T.R."/>
            <person name="Caufield P.W."/>
            <person name="Cui Y."/>
            <person name="Zhang H."/>
            <person name="O'Toole P.W."/>
        </authorList>
    </citation>
    <scope>NUCLEOTIDE SEQUENCE [LARGE SCALE GENOMIC DNA]</scope>
    <source>
        <strain evidence="4 5">DSM 19971</strain>
    </source>
</reference>
<dbReference type="InterPro" id="IPR001647">
    <property type="entry name" value="HTH_TetR"/>
</dbReference>
<dbReference type="OrthoDB" id="9780824at2"/>
<protein>
    <recommendedName>
        <fullName evidence="3">HTH tetR-type domain-containing protein</fullName>
    </recommendedName>
</protein>
<keyword evidence="5" id="KW-1185">Reference proteome</keyword>
<feature type="domain" description="HTH tetR-type" evidence="3">
    <location>
        <begin position="8"/>
        <end position="68"/>
    </location>
</feature>
<dbReference type="PANTHER" id="PTHR43479:SF11">
    <property type="entry name" value="ACREF_ENVCD OPERON REPRESSOR-RELATED"/>
    <property type="match status" value="1"/>
</dbReference>
<dbReference type="AlphaFoldDB" id="A0A0R1PN27"/>
<gene>
    <name evidence="4" type="ORF">FD20_GL001835</name>
</gene>
<dbReference type="PANTHER" id="PTHR43479">
    <property type="entry name" value="ACREF/ENVCD OPERON REPRESSOR-RELATED"/>
    <property type="match status" value="1"/>
</dbReference>
<name>A0A0R1PN27_9LACO</name>
<dbReference type="SUPFAM" id="SSF46689">
    <property type="entry name" value="Homeodomain-like"/>
    <property type="match status" value="1"/>
</dbReference>
<evidence type="ECO:0000256" key="2">
    <source>
        <dbReference type="PROSITE-ProRule" id="PRU00335"/>
    </source>
</evidence>
<dbReference type="Gene3D" id="1.10.357.10">
    <property type="entry name" value="Tetracycline Repressor, domain 2"/>
    <property type="match status" value="1"/>
</dbReference>